<sequence>MLGRRTACEEEQSRKGTIFGLEAFQKGSQSEDVDDHVDEANMKQGKRIQSDSLRLAIQKATITTRSARVHKGRRKRYERTRRASNWGSDSDGIASKQASNSKESRSSDPSNITIITRVVCEAGLLSLRHNRRLARIPPYLSALCIIIGVAWLLLLPLDEYSRRTYVSENAILPGQVHTYFGGSEHNVFRAYRQEIATMDELSTEDRSQKLYQMLGANGLKPDIQNYAYSISGQNKTGQNVYALLQGPRADATEAMVMIAAWRNMDGNINYSGVALLLTLARYFKRWSIWSKDIIVLIPSDSTYGPHAWVDAYHDTHDTTAVDALKIKAGALQAAIAIDYPAGPWGHRFEKLHVVYDGINGQLPNLDLVNTAVNIAQGQLGISCTIQRMWNHQDSYRERLDTMLRGMMNQAVGHASGPHSVFMPYHIDAITLQTVGDGWHDEISLGRTVESLFRSVNNLLEHLHQSFFFYLLMQANRFVSIGTYLPSAMLIAVNFTITCILLWVQSGQPKQQTPSPASPKTEKKPDMTLVKEGESVALVPTADLEVVQRDLFSPLAIVLGVHALGLVPFYVLNQIPEKTSLTMLAALMLPTITMPAILAFALRSTLRLSPQTFTLIQCFSLLLLGAALSTLATLNFSQALFVGLLASPLSFVRPFSPPRSWPIAVKVLLGVLSVVVMIATSPPAALQAFGFVTGKSFDEVIAAAAWAWRVERVWTGVTIWVLWWPAWVCGGLALCSGFIA</sequence>
<evidence type="ECO:0000313" key="4">
    <source>
        <dbReference type="Proteomes" id="UP000308005"/>
    </source>
</evidence>
<dbReference type="GO" id="GO:0016255">
    <property type="term" value="P:attachment of GPI anchor to protein"/>
    <property type="evidence" value="ECO:0007669"/>
    <property type="project" value="TreeGrafter"/>
</dbReference>
<gene>
    <name evidence="3" type="ORF">D6C91_02755</name>
</gene>
<dbReference type="Pfam" id="PF04114">
    <property type="entry name" value="Gaa1"/>
    <property type="match status" value="1"/>
</dbReference>
<dbReference type="PANTHER" id="PTHR13304:SF0">
    <property type="entry name" value="GLYCOSYLPHOSPHATIDYLINOSITOL ANCHOR ATTACHMENT 1 PROTEIN"/>
    <property type="match status" value="1"/>
</dbReference>
<dbReference type="PANTHER" id="PTHR13304">
    <property type="entry name" value="GLYCOSYLPHOSPHATIDYLINOSITOL ANCHOR ATTACHMENT 1 PROTEIN"/>
    <property type="match status" value="1"/>
</dbReference>
<feature type="region of interest" description="Disordered" evidence="1">
    <location>
        <begin position="66"/>
        <end position="108"/>
    </location>
</feature>
<dbReference type="Proteomes" id="UP000308005">
    <property type="component" value="Unassembled WGS sequence"/>
</dbReference>
<dbReference type="AlphaFoldDB" id="A0A4S9TLT9"/>
<reference evidence="3 4" key="1">
    <citation type="submission" date="2018-10" db="EMBL/GenBank/DDBJ databases">
        <title>Fifty Aureobasidium pullulans genomes reveal a recombining polyextremotolerant generalist.</title>
        <authorList>
            <person name="Gostincar C."/>
            <person name="Turk M."/>
            <person name="Zajc J."/>
            <person name="Gunde-Cimerman N."/>
        </authorList>
    </citation>
    <scope>NUCLEOTIDE SEQUENCE [LARGE SCALE GENOMIC DNA]</scope>
    <source>
        <strain evidence="3 4">EXF-3863</strain>
    </source>
</reference>
<dbReference type="EMBL" id="QZBM01000077">
    <property type="protein sequence ID" value="THZ26010.1"/>
    <property type="molecule type" value="Genomic_DNA"/>
</dbReference>
<dbReference type="InterPro" id="IPR007246">
    <property type="entry name" value="Gaa1"/>
</dbReference>
<feature type="transmembrane region" description="Helical" evidence="2">
    <location>
        <begin position="582"/>
        <end position="601"/>
    </location>
</feature>
<evidence type="ECO:0000313" key="3">
    <source>
        <dbReference type="EMBL" id="THZ26010.1"/>
    </source>
</evidence>
<feature type="transmembrane region" description="Helical" evidence="2">
    <location>
        <begin position="136"/>
        <end position="157"/>
    </location>
</feature>
<feature type="transmembrane region" description="Helical" evidence="2">
    <location>
        <begin position="550"/>
        <end position="570"/>
    </location>
</feature>
<evidence type="ECO:0000256" key="1">
    <source>
        <dbReference type="SAM" id="MobiDB-lite"/>
    </source>
</evidence>
<feature type="compositionally biased region" description="Basic residues" evidence="1">
    <location>
        <begin position="67"/>
        <end position="79"/>
    </location>
</feature>
<dbReference type="Gene3D" id="3.40.630.10">
    <property type="entry name" value="Zn peptidases"/>
    <property type="match status" value="1"/>
</dbReference>
<keyword evidence="2" id="KW-0812">Transmembrane</keyword>
<evidence type="ECO:0000256" key="2">
    <source>
        <dbReference type="SAM" id="Phobius"/>
    </source>
</evidence>
<comment type="caution">
    <text evidence="3">The sequence shown here is derived from an EMBL/GenBank/DDBJ whole genome shotgun (WGS) entry which is preliminary data.</text>
</comment>
<dbReference type="SUPFAM" id="SSF53187">
    <property type="entry name" value="Zn-dependent exopeptidases"/>
    <property type="match status" value="1"/>
</dbReference>
<name>A0A4S9TLT9_AURPU</name>
<dbReference type="PIRSF" id="PIRSF036762">
    <property type="entry name" value="GAA1"/>
    <property type="match status" value="1"/>
</dbReference>
<feature type="transmembrane region" description="Helical" evidence="2">
    <location>
        <begin position="712"/>
        <end position="738"/>
    </location>
</feature>
<protein>
    <submittedName>
        <fullName evidence="3">Glycosylphosphatidylinositol:protein transamidase, GAA1 component</fullName>
    </submittedName>
</protein>
<feature type="transmembrane region" description="Helical" evidence="2">
    <location>
        <begin position="666"/>
        <end position="692"/>
    </location>
</feature>
<feature type="compositionally biased region" description="Basic and acidic residues" evidence="1">
    <location>
        <begin position="1"/>
        <end position="14"/>
    </location>
</feature>
<keyword evidence="2" id="KW-1133">Transmembrane helix</keyword>
<feature type="compositionally biased region" description="Polar residues" evidence="1">
    <location>
        <begin position="96"/>
        <end position="108"/>
    </location>
</feature>
<accession>A0A4S9TLT9</accession>
<proteinExistence type="predicted"/>
<keyword evidence="2" id="KW-0472">Membrane</keyword>
<feature type="transmembrane region" description="Helical" evidence="2">
    <location>
        <begin position="613"/>
        <end position="631"/>
    </location>
</feature>
<organism evidence="3 4">
    <name type="scientific">Aureobasidium pullulans</name>
    <name type="common">Black yeast</name>
    <name type="synonym">Pullularia pullulans</name>
    <dbReference type="NCBI Taxonomy" id="5580"/>
    <lineage>
        <taxon>Eukaryota</taxon>
        <taxon>Fungi</taxon>
        <taxon>Dikarya</taxon>
        <taxon>Ascomycota</taxon>
        <taxon>Pezizomycotina</taxon>
        <taxon>Dothideomycetes</taxon>
        <taxon>Dothideomycetidae</taxon>
        <taxon>Dothideales</taxon>
        <taxon>Saccotheciaceae</taxon>
        <taxon>Aureobasidium</taxon>
    </lineage>
</organism>
<feature type="region of interest" description="Disordered" evidence="1">
    <location>
        <begin position="1"/>
        <end position="48"/>
    </location>
</feature>
<feature type="transmembrane region" description="Helical" evidence="2">
    <location>
        <begin position="483"/>
        <end position="503"/>
    </location>
</feature>
<dbReference type="GO" id="GO:0042765">
    <property type="term" value="C:GPI-anchor transamidase complex"/>
    <property type="evidence" value="ECO:0007669"/>
    <property type="project" value="InterPro"/>
</dbReference>